<sequence>MIRFFTVIALLVSISKSKSQQVVDVSHDFKYILFSNQVEYLPDSSNTLKFSEISRSQKWKTFQGSNPNFGENSYPHWLRFSVKNNSDHVSRLTLLTKGLDSLQVYLTVRDSLVKTFPVNGSHIPLRKREYPGPYLTSTFDTAPGLQYTVWIRIRNLNYRLTASPFTLYEESEAKQFLQRKNFFQSFYIGGMGIMLLFSVVLVGLFRDWLYAYYLGCVLCSLSIMLLYNDYTFLLFDRLPHVVITKDMYAVIAALVPSLYVLFAEKYLMISPFKQTRLAIIAKVIVVIQMFMLAFFITIGIPLFDVRGLFYPFMMALSIISLVYVYQSLKKGYVPAWLFLLGTAPVSIAVMLETGSDLHSIPVQDIHETYYYATLFEMFALTCGLAYRFKLDFDERRVLQKEILLTQIKSQEKERVMIAADLHDIIGSQISAVKLNLEYLQNKYFVGSNTNWWGPVYNLVGILSENISSIAERMRNSSLEKMGLPAVLEQMFGHLPKPQFRFDFAGMDKSIPADTERALYIVIIEALNNSVKHAQATLINVQLVREENLLTVIIEDNGQGFAMENVLRGEGLKNMRARIDNYLQGQFIIDSQPGKGTVIIIKIKIVEAEGI</sequence>
<dbReference type="Pfam" id="PF02518">
    <property type="entry name" value="HATPase_c"/>
    <property type="match status" value="1"/>
</dbReference>
<gene>
    <name evidence="8" type="ORF">SAMN04487995_2198</name>
</gene>
<evidence type="ECO:0000313" key="8">
    <source>
        <dbReference type="EMBL" id="SEI78397.1"/>
    </source>
</evidence>
<dbReference type="RefSeq" id="WP_090335194.1">
    <property type="nucleotide sequence ID" value="NZ_FNXY01000003.1"/>
</dbReference>
<keyword evidence="5" id="KW-0902">Two-component regulatory system</keyword>
<dbReference type="STRING" id="408657.SAMN04487995_2198"/>
<dbReference type="CDD" id="cd16917">
    <property type="entry name" value="HATPase_UhpB-NarQ-NarX-like"/>
    <property type="match status" value="1"/>
</dbReference>
<accession>A0A1H6TMK1</accession>
<keyword evidence="3" id="KW-0808">Transferase</keyword>
<dbReference type="Pfam" id="PF07696">
    <property type="entry name" value="7TMR-DISMED2"/>
    <property type="match status" value="1"/>
</dbReference>
<evidence type="ECO:0000256" key="6">
    <source>
        <dbReference type="SAM" id="Phobius"/>
    </source>
</evidence>
<feature type="transmembrane region" description="Helical" evidence="6">
    <location>
        <begin position="332"/>
        <end position="349"/>
    </location>
</feature>
<dbReference type="PANTHER" id="PTHR24421">
    <property type="entry name" value="NITRATE/NITRITE SENSOR PROTEIN NARX-RELATED"/>
    <property type="match status" value="1"/>
</dbReference>
<dbReference type="OrthoDB" id="613787at2"/>
<dbReference type="Pfam" id="PF07695">
    <property type="entry name" value="7TMR-DISM_7TM"/>
    <property type="match status" value="1"/>
</dbReference>
<dbReference type="PROSITE" id="PS50109">
    <property type="entry name" value="HIS_KIN"/>
    <property type="match status" value="1"/>
</dbReference>
<dbReference type="GO" id="GO:0004673">
    <property type="term" value="F:protein histidine kinase activity"/>
    <property type="evidence" value="ECO:0007669"/>
    <property type="project" value="UniProtKB-EC"/>
</dbReference>
<feature type="transmembrane region" description="Helical" evidence="6">
    <location>
        <begin position="308"/>
        <end position="325"/>
    </location>
</feature>
<reference evidence="8 9" key="1">
    <citation type="submission" date="2016-10" db="EMBL/GenBank/DDBJ databases">
        <authorList>
            <person name="de Groot N.N."/>
        </authorList>
    </citation>
    <scope>NUCLEOTIDE SEQUENCE [LARGE SCALE GENOMIC DNA]</scope>
    <source>
        <strain evidence="8 9">DSM 19938</strain>
    </source>
</reference>
<keyword evidence="6" id="KW-0472">Membrane</keyword>
<dbReference type="InterPro" id="IPR036890">
    <property type="entry name" value="HATPase_C_sf"/>
</dbReference>
<protein>
    <recommendedName>
        <fullName evidence="2">histidine kinase</fullName>
        <ecNumber evidence="2">2.7.13.3</ecNumber>
    </recommendedName>
</protein>
<feature type="transmembrane region" description="Helical" evidence="6">
    <location>
        <begin position="247"/>
        <end position="267"/>
    </location>
</feature>
<evidence type="ECO:0000256" key="4">
    <source>
        <dbReference type="ARBA" id="ARBA00022777"/>
    </source>
</evidence>
<evidence type="ECO:0000256" key="2">
    <source>
        <dbReference type="ARBA" id="ARBA00012438"/>
    </source>
</evidence>
<evidence type="ECO:0000259" key="7">
    <source>
        <dbReference type="PROSITE" id="PS50109"/>
    </source>
</evidence>
<dbReference type="AlphaFoldDB" id="A0A1H6TMK1"/>
<dbReference type="InterPro" id="IPR003594">
    <property type="entry name" value="HATPase_dom"/>
</dbReference>
<keyword evidence="6" id="KW-1133">Transmembrane helix</keyword>
<keyword evidence="9" id="KW-1185">Reference proteome</keyword>
<dbReference type="Gene3D" id="1.20.5.1930">
    <property type="match status" value="1"/>
</dbReference>
<keyword evidence="4 8" id="KW-0418">Kinase</keyword>
<feature type="transmembrane region" description="Helical" evidence="6">
    <location>
        <begin position="210"/>
        <end position="227"/>
    </location>
</feature>
<dbReference type="Gene3D" id="2.60.40.2380">
    <property type="match status" value="1"/>
</dbReference>
<dbReference type="InterPro" id="IPR011623">
    <property type="entry name" value="7TMR_DISM_rcpt_extracell_dom1"/>
</dbReference>
<dbReference type="EC" id="2.7.13.3" evidence="2"/>
<dbReference type="Gene3D" id="3.30.565.10">
    <property type="entry name" value="Histidine kinase-like ATPase, C-terminal domain"/>
    <property type="match status" value="1"/>
</dbReference>
<dbReference type="InterPro" id="IPR005467">
    <property type="entry name" value="His_kinase_dom"/>
</dbReference>
<dbReference type="SUPFAM" id="SSF55874">
    <property type="entry name" value="ATPase domain of HSP90 chaperone/DNA topoisomerase II/histidine kinase"/>
    <property type="match status" value="1"/>
</dbReference>
<dbReference type="InterPro" id="IPR050482">
    <property type="entry name" value="Sensor_HK_TwoCompSys"/>
</dbReference>
<dbReference type="GO" id="GO:0000160">
    <property type="term" value="P:phosphorelay signal transduction system"/>
    <property type="evidence" value="ECO:0007669"/>
    <property type="project" value="UniProtKB-KW"/>
</dbReference>
<dbReference type="EMBL" id="FNXY01000003">
    <property type="protein sequence ID" value="SEI78397.1"/>
    <property type="molecule type" value="Genomic_DNA"/>
</dbReference>
<evidence type="ECO:0000256" key="5">
    <source>
        <dbReference type="ARBA" id="ARBA00023012"/>
    </source>
</evidence>
<dbReference type="PANTHER" id="PTHR24421:SF10">
    <property type="entry name" value="NITRATE_NITRITE SENSOR PROTEIN NARQ"/>
    <property type="match status" value="1"/>
</dbReference>
<dbReference type="Proteomes" id="UP000199532">
    <property type="component" value="Unassembled WGS sequence"/>
</dbReference>
<feature type="transmembrane region" description="Helical" evidence="6">
    <location>
        <begin position="279"/>
        <end position="302"/>
    </location>
</feature>
<feature type="transmembrane region" description="Helical" evidence="6">
    <location>
        <begin position="186"/>
        <end position="205"/>
    </location>
</feature>
<dbReference type="InterPro" id="IPR011622">
    <property type="entry name" value="7TMR_DISM_rcpt_extracell_dom2"/>
</dbReference>
<evidence type="ECO:0000313" key="9">
    <source>
        <dbReference type="Proteomes" id="UP000199532"/>
    </source>
</evidence>
<name>A0A1H6TMK1_9BACT</name>
<feature type="domain" description="Histidine kinase" evidence="7">
    <location>
        <begin position="518"/>
        <end position="606"/>
    </location>
</feature>
<proteinExistence type="predicted"/>
<organism evidence="8 9">
    <name type="scientific">Dyadobacter koreensis</name>
    <dbReference type="NCBI Taxonomy" id="408657"/>
    <lineage>
        <taxon>Bacteria</taxon>
        <taxon>Pseudomonadati</taxon>
        <taxon>Bacteroidota</taxon>
        <taxon>Cytophagia</taxon>
        <taxon>Cytophagales</taxon>
        <taxon>Spirosomataceae</taxon>
        <taxon>Dyadobacter</taxon>
    </lineage>
</organism>
<feature type="transmembrane region" description="Helical" evidence="6">
    <location>
        <begin position="369"/>
        <end position="388"/>
    </location>
</feature>
<comment type="catalytic activity">
    <reaction evidence="1">
        <text>ATP + protein L-histidine = ADP + protein N-phospho-L-histidine.</text>
        <dbReference type="EC" id="2.7.13.3"/>
    </reaction>
</comment>
<evidence type="ECO:0000256" key="1">
    <source>
        <dbReference type="ARBA" id="ARBA00000085"/>
    </source>
</evidence>
<keyword evidence="6" id="KW-0812">Transmembrane</keyword>
<evidence type="ECO:0000256" key="3">
    <source>
        <dbReference type="ARBA" id="ARBA00022679"/>
    </source>
</evidence>